<evidence type="ECO:0000313" key="3">
    <source>
        <dbReference type="Proteomes" id="UP000593566"/>
    </source>
</evidence>
<feature type="domain" description="Ketoreductase (KR)" evidence="1">
    <location>
        <begin position="1"/>
        <end position="49"/>
    </location>
</feature>
<dbReference type="RefSeq" id="XP_037148842.1">
    <property type="nucleotide sequence ID" value="XM_037296144.1"/>
</dbReference>
<comment type="caution">
    <text evidence="2">The sequence shown here is derived from an EMBL/GenBank/DDBJ whole genome shotgun (WGS) entry which is preliminary data.</text>
</comment>
<dbReference type="EMBL" id="JACCJB010000020">
    <property type="protein sequence ID" value="KAF6219407.1"/>
    <property type="molecule type" value="Genomic_DNA"/>
</dbReference>
<accession>A0A8H6C9H6</accession>
<dbReference type="InterPro" id="IPR013968">
    <property type="entry name" value="PKS_KR"/>
</dbReference>
<dbReference type="AlphaFoldDB" id="A0A8H6C9H6"/>
<keyword evidence="3" id="KW-1185">Reference proteome</keyword>
<gene>
    <name evidence="2" type="ORF">HO133_005233</name>
</gene>
<proteinExistence type="predicted"/>
<name>A0A8H6C9H6_9LECA</name>
<dbReference type="Pfam" id="PF08659">
    <property type="entry name" value="KR"/>
    <property type="match status" value="1"/>
</dbReference>
<sequence length="170" mass="18499">MLLSRSGAGGEAALTLLQELEAKSIEVVAPPCDITDERALVATLGHFKEISTYQGLHSRINTAQGFAAERQRVNDSLRAAGYKGIHQTESFPMLDHCCNPNPPLCSASESQIVTGISTPAPLKSKVMAEIFWMSRIFFRTLGLADRVIGYDAETSKPTVDFTALLESQTR</sequence>
<dbReference type="GeneID" id="59333639"/>
<reference evidence="2 3" key="1">
    <citation type="journal article" date="2020" name="Genomics">
        <title>Complete, high-quality genomes from long-read metagenomic sequencing of two wolf lichen thalli reveals enigmatic genome architecture.</title>
        <authorList>
            <person name="McKenzie S.K."/>
            <person name="Walston R.F."/>
            <person name="Allen J.L."/>
        </authorList>
    </citation>
    <scope>NUCLEOTIDE SEQUENCE [LARGE SCALE GENOMIC DNA]</scope>
    <source>
        <strain evidence="2">WasteWater1</strain>
    </source>
</reference>
<protein>
    <recommendedName>
        <fullName evidence="1">Ketoreductase (KR) domain-containing protein</fullName>
    </recommendedName>
</protein>
<dbReference type="Proteomes" id="UP000593566">
    <property type="component" value="Unassembled WGS sequence"/>
</dbReference>
<evidence type="ECO:0000313" key="2">
    <source>
        <dbReference type="EMBL" id="KAF6219407.1"/>
    </source>
</evidence>
<organism evidence="2 3">
    <name type="scientific">Letharia lupina</name>
    <dbReference type="NCBI Taxonomy" id="560253"/>
    <lineage>
        <taxon>Eukaryota</taxon>
        <taxon>Fungi</taxon>
        <taxon>Dikarya</taxon>
        <taxon>Ascomycota</taxon>
        <taxon>Pezizomycotina</taxon>
        <taxon>Lecanoromycetes</taxon>
        <taxon>OSLEUM clade</taxon>
        <taxon>Lecanoromycetidae</taxon>
        <taxon>Lecanorales</taxon>
        <taxon>Lecanorineae</taxon>
        <taxon>Parmeliaceae</taxon>
        <taxon>Letharia</taxon>
    </lineage>
</organism>
<evidence type="ECO:0000259" key="1">
    <source>
        <dbReference type="Pfam" id="PF08659"/>
    </source>
</evidence>